<protein>
    <submittedName>
        <fullName evidence="6">Transcriptional regulator RpiR family protein</fullName>
    </submittedName>
</protein>
<evidence type="ECO:0000256" key="1">
    <source>
        <dbReference type="ARBA" id="ARBA00023015"/>
    </source>
</evidence>
<dbReference type="InterPro" id="IPR001347">
    <property type="entry name" value="SIS_dom"/>
</dbReference>
<dbReference type="PANTHER" id="PTHR30514">
    <property type="entry name" value="GLUCOKINASE"/>
    <property type="match status" value="1"/>
</dbReference>
<dbReference type="Gene3D" id="3.40.50.10490">
    <property type="entry name" value="Glucose-6-phosphate isomerase like protein, domain 1"/>
    <property type="match status" value="1"/>
</dbReference>
<dbReference type="InterPro" id="IPR000281">
    <property type="entry name" value="HTH_RpiR"/>
</dbReference>
<name>A0A0R2CY01_9LACO</name>
<dbReference type="EMBL" id="AYZE01000005">
    <property type="protein sequence ID" value="KRM92684.1"/>
    <property type="molecule type" value="Genomic_DNA"/>
</dbReference>
<sequence length="287" mass="32548">MSIENEILNFLPKLSKGKRKVANYILENPNEVIKMKVAQLAKVANSSPATVIRFVKDLKKESFMAFKIELSADLSKESLKTSYEDIFANESLDSIKQKLLANAQRAVKETFEQLDERELKPFVAELLKYRQIIVFGVGASALVAENIAQKWSRLGYLAIAEHDLNSMLPQLANNRGDTIIWLISNSGKSPEIVDAATYAWKNEFPIIAIVGRENSILERYIKNIVHTAPSKESNHRIAATSSLLSQFSAIDIIFYYFVSQNYEVNVGMLRNSYEIVAEYRKGLNYRK</sequence>
<keyword evidence="2" id="KW-0238">DNA-binding</keyword>
<dbReference type="GO" id="GO:1901135">
    <property type="term" value="P:carbohydrate derivative metabolic process"/>
    <property type="evidence" value="ECO:0007669"/>
    <property type="project" value="InterPro"/>
</dbReference>
<dbReference type="InterPro" id="IPR036388">
    <property type="entry name" value="WH-like_DNA-bd_sf"/>
</dbReference>
<gene>
    <name evidence="6" type="ORF">FC80_GL001622</name>
</gene>
<evidence type="ECO:0000259" key="5">
    <source>
        <dbReference type="PROSITE" id="PS51464"/>
    </source>
</evidence>
<dbReference type="GO" id="GO:0003677">
    <property type="term" value="F:DNA binding"/>
    <property type="evidence" value="ECO:0007669"/>
    <property type="project" value="UniProtKB-KW"/>
</dbReference>
<keyword evidence="1" id="KW-0805">Transcription regulation</keyword>
<evidence type="ECO:0000313" key="7">
    <source>
        <dbReference type="Proteomes" id="UP000051131"/>
    </source>
</evidence>
<evidence type="ECO:0000259" key="4">
    <source>
        <dbReference type="PROSITE" id="PS51071"/>
    </source>
</evidence>
<dbReference type="PROSITE" id="PS51071">
    <property type="entry name" value="HTH_RPIR"/>
    <property type="match status" value="1"/>
</dbReference>
<dbReference type="RefSeq" id="WP_057828282.1">
    <property type="nucleotide sequence ID" value="NZ_AYZE01000005.1"/>
</dbReference>
<dbReference type="SUPFAM" id="SSF53697">
    <property type="entry name" value="SIS domain"/>
    <property type="match status" value="1"/>
</dbReference>
<accession>A0A0R2CY01</accession>
<evidence type="ECO:0000313" key="6">
    <source>
        <dbReference type="EMBL" id="KRM92684.1"/>
    </source>
</evidence>
<keyword evidence="3" id="KW-0804">Transcription</keyword>
<dbReference type="InterPro" id="IPR009057">
    <property type="entry name" value="Homeodomain-like_sf"/>
</dbReference>
<dbReference type="SUPFAM" id="SSF46689">
    <property type="entry name" value="Homeodomain-like"/>
    <property type="match status" value="1"/>
</dbReference>
<dbReference type="InterPro" id="IPR047640">
    <property type="entry name" value="RpiR-like"/>
</dbReference>
<reference evidence="6 7" key="1">
    <citation type="journal article" date="2015" name="Genome Announc.">
        <title>Expanding the biotechnology potential of lactobacilli through comparative genomics of 213 strains and associated genera.</title>
        <authorList>
            <person name="Sun Z."/>
            <person name="Harris H.M."/>
            <person name="McCann A."/>
            <person name="Guo C."/>
            <person name="Argimon S."/>
            <person name="Zhang W."/>
            <person name="Yang X."/>
            <person name="Jeffery I.B."/>
            <person name="Cooney J.C."/>
            <person name="Kagawa T.F."/>
            <person name="Liu W."/>
            <person name="Song Y."/>
            <person name="Salvetti E."/>
            <person name="Wrobel A."/>
            <person name="Rasinkangas P."/>
            <person name="Parkhill J."/>
            <person name="Rea M.C."/>
            <person name="O'Sullivan O."/>
            <person name="Ritari J."/>
            <person name="Douillard F.P."/>
            <person name="Paul Ross R."/>
            <person name="Yang R."/>
            <person name="Briner A.E."/>
            <person name="Felis G.E."/>
            <person name="de Vos W.M."/>
            <person name="Barrangou R."/>
            <person name="Klaenhammer T.R."/>
            <person name="Caufield P.W."/>
            <person name="Cui Y."/>
            <person name="Zhang H."/>
            <person name="O'Toole P.W."/>
        </authorList>
    </citation>
    <scope>NUCLEOTIDE SEQUENCE [LARGE SCALE GENOMIC DNA]</scope>
    <source>
        <strain evidence="6 7">DSM 21116</strain>
    </source>
</reference>
<evidence type="ECO:0000256" key="3">
    <source>
        <dbReference type="ARBA" id="ARBA00023163"/>
    </source>
</evidence>
<dbReference type="InterPro" id="IPR035472">
    <property type="entry name" value="RpiR-like_SIS"/>
</dbReference>
<dbReference type="GO" id="GO:0003700">
    <property type="term" value="F:DNA-binding transcription factor activity"/>
    <property type="evidence" value="ECO:0007669"/>
    <property type="project" value="InterPro"/>
</dbReference>
<dbReference type="AlphaFoldDB" id="A0A0R2CY01"/>
<organism evidence="6 7">
    <name type="scientific">Liquorilactobacillus cacaonum DSM 21116</name>
    <dbReference type="NCBI Taxonomy" id="1423729"/>
    <lineage>
        <taxon>Bacteria</taxon>
        <taxon>Bacillati</taxon>
        <taxon>Bacillota</taxon>
        <taxon>Bacilli</taxon>
        <taxon>Lactobacillales</taxon>
        <taxon>Lactobacillaceae</taxon>
        <taxon>Liquorilactobacillus</taxon>
    </lineage>
</organism>
<feature type="domain" description="HTH rpiR-type" evidence="4">
    <location>
        <begin position="1"/>
        <end position="77"/>
    </location>
</feature>
<dbReference type="Proteomes" id="UP000051131">
    <property type="component" value="Unassembled WGS sequence"/>
</dbReference>
<dbReference type="PANTHER" id="PTHR30514:SF10">
    <property type="entry name" value="MURR_RPIR FAMILY TRANSCRIPTIONAL REGULATOR"/>
    <property type="match status" value="1"/>
</dbReference>
<dbReference type="CDD" id="cd05013">
    <property type="entry name" value="SIS_RpiR"/>
    <property type="match status" value="1"/>
</dbReference>
<dbReference type="PROSITE" id="PS51464">
    <property type="entry name" value="SIS"/>
    <property type="match status" value="1"/>
</dbReference>
<proteinExistence type="predicted"/>
<dbReference type="OrthoDB" id="370421at2"/>
<evidence type="ECO:0000256" key="2">
    <source>
        <dbReference type="ARBA" id="ARBA00023125"/>
    </source>
</evidence>
<feature type="domain" description="SIS" evidence="5">
    <location>
        <begin position="122"/>
        <end position="263"/>
    </location>
</feature>
<dbReference type="Pfam" id="PF01380">
    <property type="entry name" value="SIS"/>
    <property type="match status" value="1"/>
</dbReference>
<dbReference type="Gene3D" id="1.10.10.10">
    <property type="entry name" value="Winged helix-like DNA-binding domain superfamily/Winged helix DNA-binding domain"/>
    <property type="match status" value="1"/>
</dbReference>
<dbReference type="Pfam" id="PF01418">
    <property type="entry name" value="HTH_6"/>
    <property type="match status" value="1"/>
</dbReference>
<dbReference type="InterPro" id="IPR046348">
    <property type="entry name" value="SIS_dom_sf"/>
</dbReference>
<comment type="caution">
    <text evidence="6">The sequence shown here is derived from an EMBL/GenBank/DDBJ whole genome shotgun (WGS) entry which is preliminary data.</text>
</comment>
<dbReference type="STRING" id="1423729.FC80_GL001622"/>
<dbReference type="GO" id="GO:0097367">
    <property type="term" value="F:carbohydrate derivative binding"/>
    <property type="evidence" value="ECO:0007669"/>
    <property type="project" value="InterPro"/>
</dbReference>
<keyword evidence="7" id="KW-1185">Reference proteome</keyword>
<dbReference type="PATRIC" id="fig|1423729.3.peg.1646"/>